<accession>A0A1C7N9M5</accession>
<dbReference type="EMBL" id="LUGH01000358">
    <property type="protein sequence ID" value="OBZ85791.1"/>
    <property type="molecule type" value="Genomic_DNA"/>
</dbReference>
<dbReference type="OrthoDB" id="2275636at2759"/>
<reference evidence="1 2" key="1">
    <citation type="submission" date="2016-03" db="EMBL/GenBank/DDBJ databases">
        <title>Choanephora cucurbitarum.</title>
        <authorList>
            <person name="Min B."/>
            <person name="Park H."/>
            <person name="Park J.-H."/>
            <person name="Shin H.-D."/>
            <person name="Choi I.-G."/>
        </authorList>
    </citation>
    <scope>NUCLEOTIDE SEQUENCE [LARGE SCALE GENOMIC DNA]</scope>
    <source>
        <strain evidence="1 2">KUS-F28377</strain>
    </source>
</reference>
<keyword evidence="2" id="KW-1185">Reference proteome</keyword>
<proteinExistence type="predicted"/>
<evidence type="ECO:0000313" key="2">
    <source>
        <dbReference type="Proteomes" id="UP000093000"/>
    </source>
</evidence>
<name>A0A1C7N9M5_9FUNG</name>
<dbReference type="Proteomes" id="UP000093000">
    <property type="component" value="Unassembled WGS sequence"/>
</dbReference>
<gene>
    <name evidence="1" type="ORF">A0J61_06152</name>
</gene>
<sequence>MKEAGYEIIGYARKMKDENDDIKRICLLNLMIEKLKTRSLADKVFVSPNSFVGEPFNKRDEKREDLMSHIVASRDTQDLLRYISDKEKKVELVTIDYAGLTINCKDMKNFFLGDCKPDACGEKNYY</sequence>
<dbReference type="InParanoid" id="A0A1C7N9M5"/>
<organism evidence="1 2">
    <name type="scientific">Choanephora cucurbitarum</name>
    <dbReference type="NCBI Taxonomy" id="101091"/>
    <lineage>
        <taxon>Eukaryota</taxon>
        <taxon>Fungi</taxon>
        <taxon>Fungi incertae sedis</taxon>
        <taxon>Mucoromycota</taxon>
        <taxon>Mucoromycotina</taxon>
        <taxon>Mucoromycetes</taxon>
        <taxon>Mucorales</taxon>
        <taxon>Mucorineae</taxon>
        <taxon>Choanephoraceae</taxon>
        <taxon>Choanephoroideae</taxon>
        <taxon>Choanephora</taxon>
    </lineage>
</organism>
<protein>
    <submittedName>
        <fullName evidence="1">Uncharacterized protein</fullName>
    </submittedName>
</protein>
<comment type="caution">
    <text evidence="1">The sequence shown here is derived from an EMBL/GenBank/DDBJ whole genome shotgun (WGS) entry which is preliminary data.</text>
</comment>
<evidence type="ECO:0000313" key="1">
    <source>
        <dbReference type="EMBL" id="OBZ85791.1"/>
    </source>
</evidence>
<dbReference type="AlphaFoldDB" id="A0A1C7N9M5"/>